<dbReference type="AlphaFoldDB" id="X0YCL2"/>
<protein>
    <submittedName>
        <fullName evidence="1">Uncharacterized protein</fullName>
    </submittedName>
</protein>
<sequence length="116" mass="13509">METIFFPPKTIREFYKNFKEKSKDYEFLVAFVLCQFLSKEWGTPCLIGFKLKDKYARDVPQNGTLNLIQVAQMIRTQIDEHTPIDVVITPGTTASLKRRECNGKAFQLKRFRGNLT</sequence>
<evidence type="ECO:0000313" key="1">
    <source>
        <dbReference type="EMBL" id="GAG53594.1"/>
    </source>
</evidence>
<feature type="non-terminal residue" evidence="1">
    <location>
        <position position="116"/>
    </location>
</feature>
<dbReference type="EMBL" id="BART01008291">
    <property type="protein sequence ID" value="GAG53594.1"/>
    <property type="molecule type" value="Genomic_DNA"/>
</dbReference>
<proteinExistence type="predicted"/>
<gene>
    <name evidence="1" type="ORF">S01H4_18693</name>
</gene>
<comment type="caution">
    <text evidence="1">The sequence shown here is derived from an EMBL/GenBank/DDBJ whole genome shotgun (WGS) entry which is preliminary data.</text>
</comment>
<name>X0YCL2_9ZZZZ</name>
<accession>X0YCL2</accession>
<reference evidence="1" key="1">
    <citation type="journal article" date="2014" name="Front. Microbiol.">
        <title>High frequency of phylogenetically diverse reductive dehalogenase-homologous genes in deep subseafloor sedimentary metagenomes.</title>
        <authorList>
            <person name="Kawai M."/>
            <person name="Futagami T."/>
            <person name="Toyoda A."/>
            <person name="Takaki Y."/>
            <person name="Nishi S."/>
            <person name="Hori S."/>
            <person name="Arai W."/>
            <person name="Tsubouchi T."/>
            <person name="Morono Y."/>
            <person name="Uchiyama I."/>
            <person name="Ito T."/>
            <person name="Fujiyama A."/>
            <person name="Inagaki F."/>
            <person name="Takami H."/>
        </authorList>
    </citation>
    <scope>NUCLEOTIDE SEQUENCE</scope>
    <source>
        <strain evidence="1">Expedition CK06-06</strain>
    </source>
</reference>
<organism evidence="1">
    <name type="scientific">marine sediment metagenome</name>
    <dbReference type="NCBI Taxonomy" id="412755"/>
    <lineage>
        <taxon>unclassified sequences</taxon>
        <taxon>metagenomes</taxon>
        <taxon>ecological metagenomes</taxon>
    </lineage>
</organism>